<gene>
    <name evidence="1" type="ORF">SIL78_18740</name>
</gene>
<dbReference type="GeneID" id="303167577"/>
<dbReference type="EMBL" id="JAWXXT010000002">
    <property type="protein sequence ID" value="MDX5979589.1"/>
    <property type="molecule type" value="Genomic_DNA"/>
</dbReference>
<dbReference type="RefSeq" id="WP_198349991.1">
    <property type="nucleotide sequence ID" value="NZ_JABASV010000012.1"/>
</dbReference>
<organism evidence="1 2">
    <name type="scientific">Vreelandella alkaliphila</name>
    <dbReference type="NCBI Taxonomy" id="272774"/>
    <lineage>
        <taxon>Bacteria</taxon>
        <taxon>Pseudomonadati</taxon>
        <taxon>Pseudomonadota</taxon>
        <taxon>Gammaproteobacteria</taxon>
        <taxon>Oceanospirillales</taxon>
        <taxon>Halomonadaceae</taxon>
        <taxon>Vreelandella</taxon>
    </lineage>
</organism>
<sequence length="81" mass="8920">MTANTWPGGQRHAMDQSAHSAWNANNYPGTLQLCSRCEEPTGRCEEDSIYAEGGDEAGPLCEQCWELIRPIEGEQQCSSES</sequence>
<evidence type="ECO:0000313" key="2">
    <source>
        <dbReference type="Proteomes" id="UP001276761"/>
    </source>
</evidence>
<name>A0AAJ2VSF2_9GAMM</name>
<reference evidence="1" key="1">
    <citation type="submission" date="2023-11" db="EMBL/GenBank/DDBJ databases">
        <title>MicrobeMod: A computational toolkit for identifying prokaryotic methylation and restriction-modification with nanopore sequencing.</title>
        <authorList>
            <person name="Crits-Christoph A."/>
            <person name="Kang S.C."/>
            <person name="Lee H."/>
            <person name="Ostrov N."/>
        </authorList>
    </citation>
    <scope>NUCLEOTIDE SEQUENCE</scope>
    <source>
        <strain evidence="1">ATCC BAA-953</strain>
    </source>
</reference>
<proteinExistence type="predicted"/>
<dbReference type="Proteomes" id="UP001276761">
    <property type="component" value="Unassembled WGS sequence"/>
</dbReference>
<protein>
    <submittedName>
        <fullName evidence="1">Uncharacterized protein</fullName>
    </submittedName>
</protein>
<comment type="caution">
    <text evidence="1">The sequence shown here is derived from an EMBL/GenBank/DDBJ whole genome shotgun (WGS) entry which is preliminary data.</text>
</comment>
<evidence type="ECO:0000313" key="1">
    <source>
        <dbReference type="EMBL" id="MDX5979589.1"/>
    </source>
</evidence>
<accession>A0AAJ2VSF2</accession>
<dbReference type="AlphaFoldDB" id="A0AAJ2VSF2"/>